<feature type="region of interest" description="Disordered" evidence="3">
    <location>
        <begin position="813"/>
        <end position="834"/>
    </location>
</feature>
<comment type="subcellular location">
    <subcellularLocation>
        <location evidence="1">Nucleus</location>
    </subcellularLocation>
</comment>
<accession>A0A5M8PWZ4</accession>
<evidence type="ECO:0000313" key="5">
    <source>
        <dbReference type="EMBL" id="KAA6413245.1"/>
    </source>
</evidence>
<evidence type="ECO:0000256" key="1">
    <source>
        <dbReference type="ARBA" id="ARBA00004123"/>
    </source>
</evidence>
<dbReference type="GO" id="GO:0051123">
    <property type="term" value="P:RNA polymerase II preinitiation complex assembly"/>
    <property type="evidence" value="ECO:0007669"/>
    <property type="project" value="TreeGrafter"/>
</dbReference>
<dbReference type="Proteomes" id="UP000324767">
    <property type="component" value="Unassembled WGS sequence"/>
</dbReference>
<comment type="caution">
    <text evidence="5">The sequence shown here is derived from an EMBL/GenBank/DDBJ whole genome shotgun (WGS) entry which is preliminary data.</text>
</comment>
<sequence length="1154" mass="128910">MLKAQQAQDTTGLMLGSMPHATEVRDAQEEEDDRLIQLALDPDPDNAINIDFNRELEPGEKADDAIDFGDLSDDDLAEDEDEPAAPNTPNRTAEDDGSFGDLGISTQEEGLPELTSGSGNDGDGFDDLFGDDTPSSPVDVNESSKVVKPVIRPNGLATSFELDEDDELASSSGLLPDIAASQSQKLPASSDTSIFRSVNFSSKDPALSKEQQMQQALFAMSGSGAATDYLPAPPENQEELLASLWPKFERDTIPRFMDLLPPKKARYVGKTLLKKAKPVQPTKLNLELAADQEKSFRIFSGPSRKTQEEAERQGLILIPELVSAEKSSDDDLEVESDFEHEPIGGVTCQDLQIICEDWDTHSSAVPSSPDQPSARDPLTEQDDFFQDVEDDWSEPLGRSSAKRRMLARTAMDVLAAPHFAFPSLHDPQQTTSKIAKTVILDLNDPQLLIDDVKPESAIRSHQSSRIDPRKAGRGAFSRGLSQRYNISNDEAYDLLKENHQSRVRSTLGSLTVDHSMPAVRLQWPYYKTKLEKQEARSYHRPTMAFQRHEPVLFSKPRVIKRKHMKGKDTQAIFGKTKDLSLGDNSNVLLLEYSEEYPTMMSNFGMGSKLINYYRRKNMEDNARPKLDIGETAVLLPQDKSPFSIFGHIDPGQITPALYNGMYRAPIFKQEPRATDFLVIRNTTGVDGSAWFMRNIENIHVVGQEFPSVDIPGPHSRKVTTAAKNRLKMISYRRIRRNKPHRISVAEITKHFTDTTDMQNRQKMKEFMQFSKEHKEWEMRPGETIPDEETIRGMVKPEDVCLLESMQVGQQHLQDAGFSKGDEESEDEEGKEGQSIEQQLAPWYTSRNFLHATQGKAMLQLHGEGDPSGRGEAFSFIKTSMKGGFKAVGESVEDKLDAKKLKELGGHSYNVARQQRSYEESIRRIWDAQKQSLSSTMEHSDTEIDESHDEELPEASGAPRTPRSGAQTPATFSRRDDDSASQFSKFSSNSQSGKVLRITRVVRDKYGKLERVQDVIRDPRVIRQYLKRRHAKEAENMKLSELKPTGDAEQDKRYQQRLEKELARLERNKDRRLARDKQKGFQTEGAAASPGTPTSPAASGSTPVPKSAGTQRKCATCGQVGHIKTNKKLCPLLNGTMKQEDGFSDSAFAMGAPAI</sequence>
<evidence type="ECO:0000256" key="3">
    <source>
        <dbReference type="SAM" id="MobiDB-lite"/>
    </source>
</evidence>
<keyword evidence="5" id="KW-0396">Initiation factor</keyword>
<dbReference type="GO" id="GO:0005669">
    <property type="term" value="C:transcription factor TFIID complex"/>
    <property type="evidence" value="ECO:0007669"/>
    <property type="project" value="InterPro"/>
</dbReference>
<feature type="compositionally biased region" description="Low complexity" evidence="3">
    <location>
        <begin position="979"/>
        <end position="990"/>
    </location>
</feature>
<feature type="region of interest" description="Disordered" evidence="3">
    <location>
        <begin position="1035"/>
        <end position="1109"/>
    </location>
</feature>
<name>A0A5M8PWZ4_9LECA</name>
<feature type="compositionally biased region" description="Polar residues" evidence="3">
    <location>
        <begin position="1"/>
        <end position="11"/>
    </location>
</feature>
<keyword evidence="2" id="KW-0539">Nucleus</keyword>
<organism evidence="5 6">
    <name type="scientific">Lasallia pustulata</name>
    <dbReference type="NCBI Taxonomy" id="136370"/>
    <lineage>
        <taxon>Eukaryota</taxon>
        <taxon>Fungi</taxon>
        <taxon>Dikarya</taxon>
        <taxon>Ascomycota</taxon>
        <taxon>Pezizomycotina</taxon>
        <taxon>Lecanoromycetes</taxon>
        <taxon>OSLEUM clade</taxon>
        <taxon>Umbilicariomycetidae</taxon>
        <taxon>Umbilicariales</taxon>
        <taxon>Umbilicariaceae</taxon>
        <taxon>Lasallia</taxon>
    </lineage>
</organism>
<evidence type="ECO:0000256" key="2">
    <source>
        <dbReference type="ARBA" id="ARBA00023242"/>
    </source>
</evidence>
<dbReference type="AlphaFoldDB" id="A0A5M8PWZ4"/>
<dbReference type="OrthoDB" id="5752at2759"/>
<feature type="compositionally biased region" description="Polar residues" evidence="3">
    <location>
        <begin position="133"/>
        <end position="144"/>
    </location>
</feature>
<proteinExistence type="predicted"/>
<dbReference type="GO" id="GO:0003743">
    <property type="term" value="F:translation initiation factor activity"/>
    <property type="evidence" value="ECO:0007669"/>
    <property type="project" value="UniProtKB-KW"/>
</dbReference>
<dbReference type="PANTHER" id="PTHR13900">
    <property type="entry name" value="TRANSCRIPTION INITIATION FACTOR TFIID"/>
    <property type="match status" value="1"/>
</dbReference>
<keyword evidence="5" id="KW-0648">Protein biosynthesis</keyword>
<dbReference type="Pfam" id="PF12157">
    <property type="entry name" value="DUF3591"/>
    <property type="match status" value="1"/>
</dbReference>
<dbReference type="GO" id="GO:0017025">
    <property type="term" value="F:TBP-class protein binding"/>
    <property type="evidence" value="ECO:0007669"/>
    <property type="project" value="InterPro"/>
</dbReference>
<dbReference type="InterPro" id="IPR040240">
    <property type="entry name" value="TAF1"/>
</dbReference>
<feature type="region of interest" description="Disordered" evidence="3">
    <location>
        <begin position="1"/>
        <end position="148"/>
    </location>
</feature>
<reference evidence="5 6" key="1">
    <citation type="submission" date="2019-09" db="EMBL/GenBank/DDBJ databases">
        <title>The hologenome of the rock-dwelling lichen Lasallia pustulata.</title>
        <authorList>
            <person name="Greshake Tzovaras B."/>
            <person name="Segers F."/>
            <person name="Bicker A."/>
            <person name="Dal Grande F."/>
            <person name="Otte J."/>
            <person name="Hankeln T."/>
            <person name="Schmitt I."/>
            <person name="Ebersberger I."/>
        </authorList>
    </citation>
    <scope>NUCLEOTIDE SEQUENCE [LARGE SCALE GENOMIC DNA]</scope>
    <source>
        <strain evidence="5">A1-1</strain>
    </source>
</reference>
<feature type="compositionally biased region" description="Acidic residues" evidence="3">
    <location>
        <begin position="942"/>
        <end position="952"/>
    </location>
</feature>
<dbReference type="PANTHER" id="PTHR13900:SF0">
    <property type="entry name" value="TRANSCRIPTION INITIATION FACTOR TFIID SUBUNIT 1"/>
    <property type="match status" value="1"/>
</dbReference>
<feature type="compositionally biased region" description="Acidic residues" evidence="3">
    <location>
        <begin position="65"/>
        <end position="83"/>
    </location>
</feature>
<feature type="compositionally biased region" description="Basic and acidic residues" evidence="3">
    <location>
        <begin position="52"/>
        <end position="64"/>
    </location>
</feature>
<feature type="compositionally biased region" description="Basic and acidic residues" evidence="3">
    <location>
        <begin position="1035"/>
        <end position="1078"/>
    </location>
</feature>
<evidence type="ECO:0000259" key="4">
    <source>
        <dbReference type="Pfam" id="PF12157"/>
    </source>
</evidence>
<dbReference type="InterPro" id="IPR022591">
    <property type="entry name" value="TAF1_HAT_dom"/>
</dbReference>
<gene>
    <name evidence="5" type="ORF">FRX48_02989</name>
</gene>
<evidence type="ECO:0000313" key="6">
    <source>
        <dbReference type="Proteomes" id="UP000324767"/>
    </source>
</evidence>
<dbReference type="EMBL" id="VXIT01000004">
    <property type="protein sequence ID" value="KAA6413245.1"/>
    <property type="molecule type" value="Genomic_DNA"/>
</dbReference>
<feature type="domain" description="Transcription initiation factor TFIID subunit 1 histone acetyltransferase" evidence="4">
    <location>
        <begin position="484"/>
        <end position="932"/>
    </location>
</feature>
<dbReference type="GO" id="GO:0016251">
    <property type="term" value="F:RNA polymerase II general transcription initiation factor activity"/>
    <property type="evidence" value="ECO:0007669"/>
    <property type="project" value="InterPro"/>
</dbReference>
<feature type="compositionally biased region" description="Low complexity" evidence="3">
    <location>
        <begin position="1084"/>
        <end position="1102"/>
    </location>
</feature>
<dbReference type="GO" id="GO:0004402">
    <property type="term" value="F:histone acetyltransferase activity"/>
    <property type="evidence" value="ECO:0007669"/>
    <property type="project" value="InterPro"/>
</dbReference>
<feature type="region of interest" description="Disordered" evidence="3">
    <location>
        <begin position="930"/>
        <end position="990"/>
    </location>
</feature>
<protein>
    <submittedName>
        <fullName evidence="5">Transcription initiation factor TFIID subunit 1</fullName>
    </submittedName>
</protein>